<protein>
    <submittedName>
        <fullName evidence="5 6">Nuclease HARBI1</fullName>
    </submittedName>
</protein>
<dbReference type="Pfam" id="PF13359">
    <property type="entry name" value="DDE_Tnp_4"/>
    <property type="match status" value="1"/>
</dbReference>
<accession>A0A6J2Y2W8</accession>
<evidence type="ECO:0000256" key="2">
    <source>
        <dbReference type="ARBA" id="ARBA00022723"/>
    </source>
</evidence>
<gene>
    <name evidence="5 6" type="primary">LOC115883782</name>
</gene>
<dbReference type="GO" id="GO:0046872">
    <property type="term" value="F:metal ion binding"/>
    <property type="evidence" value="ECO:0007669"/>
    <property type="project" value="UniProtKB-KW"/>
</dbReference>
<evidence type="ECO:0000313" key="5">
    <source>
        <dbReference type="RefSeq" id="XP_030758052.1"/>
    </source>
</evidence>
<reference evidence="5 6" key="1">
    <citation type="submission" date="2025-04" db="UniProtKB">
        <authorList>
            <consortium name="RefSeq"/>
        </authorList>
    </citation>
    <scope>IDENTIFICATION</scope>
    <source>
        <tissue evidence="5 6">Gonads</tissue>
    </source>
</reference>
<dbReference type="RefSeq" id="XP_030758052.1">
    <property type="nucleotide sequence ID" value="XM_030902192.1"/>
</dbReference>
<comment type="cofactor">
    <cofactor evidence="1">
        <name>a divalent metal cation</name>
        <dbReference type="ChEBI" id="CHEBI:60240"/>
    </cofactor>
</comment>
<sequence length="196" mass="22176">MVTPFLAQPTRASCLSIQTKVLAALRFYASGSYQEITGSNSFVAISQPSISRAINEVTNALNQPEILNHIIRFPQTIEELQTIRTRVYEKYQFPGIIGCIDCTHVSIVAPQTNDEHAPEHVYVKRKNYHSINVQLICDDNLKILNVNSRFPGSTYDSHIWRESVVSNLMEQSYIGEYLKILLSCWAIQGILLVLGY</sequence>
<proteinExistence type="predicted"/>
<dbReference type="OrthoDB" id="2415966at2759"/>
<feature type="domain" description="DDE Tnp4" evidence="3">
    <location>
        <begin position="100"/>
        <end position="171"/>
    </location>
</feature>
<name>A0A6J2Y2W8_SITOR</name>
<evidence type="ECO:0000259" key="3">
    <source>
        <dbReference type="Pfam" id="PF13359"/>
    </source>
</evidence>
<evidence type="ECO:0000256" key="1">
    <source>
        <dbReference type="ARBA" id="ARBA00001968"/>
    </source>
</evidence>
<dbReference type="Proteomes" id="UP000504635">
    <property type="component" value="Unplaced"/>
</dbReference>
<dbReference type="KEGG" id="soy:115883782"/>
<keyword evidence="4" id="KW-1185">Reference proteome</keyword>
<dbReference type="RefSeq" id="XP_030758053.1">
    <property type="nucleotide sequence ID" value="XM_030902193.1"/>
</dbReference>
<evidence type="ECO:0000313" key="4">
    <source>
        <dbReference type="Proteomes" id="UP000504635"/>
    </source>
</evidence>
<dbReference type="AlphaFoldDB" id="A0A6J2Y2W8"/>
<evidence type="ECO:0000313" key="6">
    <source>
        <dbReference type="RefSeq" id="XP_030758053.1"/>
    </source>
</evidence>
<dbReference type="InterPro" id="IPR027806">
    <property type="entry name" value="HARBI1_dom"/>
</dbReference>
<organism evidence="4 5">
    <name type="scientific">Sitophilus oryzae</name>
    <name type="common">Rice weevil</name>
    <name type="synonym">Curculio oryzae</name>
    <dbReference type="NCBI Taxonomy" id="7048"/>
    <lineage>
        <taxon>Eukaryota</taxon>
        <taxon>Metazoa</taxon>
        <taxon>Ecdysozoa</taxon>
        <taxon>Arthropoda</taxon>
        <taxon>Hexapoda</taxon>
        <taxon>Insecta</taxon>
        <taxon>Pterygota</taxon>
        <taxon>Neoptera</taxon>
        <taxon>Endopterygota</taxon>
        <taxon>Coleoptera</taxon>
        <taxon>Polyphaga</taxon>
        <taxon>Cucujiformia</taxon>
        <taxon>Curculionidae</taxon>
        <taxon>Dryophthorinae</taxon>
        <taxon>Sitophilus</taxon>
    </lineage>
</organism>
<dbReference type="GeneID" id="115883782"/>
<keyword evidence="2" id="KW-0479">Metal-binding</keyword>